<dbReference type="CDD" id="cd18807">
    <property type="entry name" value="SF1_C_UvrD"/>
    <property type="match status" value="1"/>
</dbReference>
<dbReference type="Proteomes" id="UP000799441">
    <property type="component" value="Unassembled WGS sequence"/>
</dbReference>
<dbReference type="Gene3D" id="1.10.486.10">
    <property type="entry name" value="PCRA, domain 4"/>
    <property type="match status" value="1"/>
</dbReference>
<dbReference type="OrthoDB" id="1470711at2759"/>
<sequence>MTSILKGLNDAQKAAVLSGASVLQVLAPPGSGKTKTLTTRVAHLISDRQLKPWNIIVCTFTVKAAREMKERIRGFVGEGLEKKLILGTFHSIALRYLKSYGQLIGLDKDFAIADTADSKAILRRIVKKNGFTIEPGAALGRISKQKAEGIDSEQYICSAKNIEQREFSQIYSEYESVLAASKLLDYDDLLLRCRFLLMAHPQCVSNVQAVLIDEFQDTNTIQYDLMGLFAQKMHHITIVGDPDQSIYGFRSAEIKNLGRMKEQWPDTLTINLQENYRSSGAILHAAQKIIEQDESRPAKKLQATHSLGLRPVLRKLPTAYAEAEWLVTEIKRTQALSGTMLQPSDFAVLLRSAALSRPLESAMGKAGIPYRMVGGTKFFDRAEVKVLIDYLRVVDQPQHSEAVERIVNVPSRKIGDATLKGLQEGAQKRGVSLWRHIVDVARRVAPSAGGLSSPAHKGLSQFMNVILSLQQKAKSAEQVSVVDLLNLLIKKVGFQDYLKTKYGEDHETRWTNVEELLALAAEATSPEKLTSLAEEDTLPTIEDVEQRSQLEKQDILSSFLANIALTSSPDQKAEGDIPLQQVVISTIHAAKGLEWPVVFIPACYEGSIPHSRADDNDEERRLLYVGMTRAQALLYLSCPIKNAQKSETTISSFLTQSGVNAFFENHGPSLPRVATRDLSVTLRRTCPSVSEIAESSLRLERDEDDWWPLDGEEKAEERAKWDSASTTMKAGFVSAASRYTEEVEKHREEAQLRRIESRAAGLGKQKDPEVKGRKRHIEGQGSIAGFLKRQRSCEEVSQASRQTSTAEHAHDQGDVQPLDDITNVHQARQSGLISPKMPVAPLRKMRSAPLERPTKNGTSTDDLYVFLSSSPTRLEHNDYDRREIDAKTHPHSLPSLHARNCFKPASTFHTTSMQKIGQPVRKTLGVKRSMNGWANRGHK</sequence>
<evidence type="ECO:0000256" key="2">
    <source>
        <dbReference type="ARBA" id="ARBA00022741"/>
    </source>
</evidence>
<dbReference type="Pfam" id="PF00580">
    <property type="entry name" value="UvrD-helicase"/>
    <property type="match status" value="1"/>
</dbReference>
<evidence type="ECO:0000256" key="6">
    <source>
        <dbReference type="ARBA" id="ARBA00023125"/>
    </source>
</evidence>
<dbReference type="CDD" id="cd17932">
    <property type="entry name" value="DEXQc_UvrD"/>
    <property type="match status" value="1"/>
</dbReference>
<dbReference type="GO" id="GO:0043138">
    <property type="term" value="F:3'-5' DNA helicase activity"/>
    <property type="evidence" value="ECO:0007669"/>
    <property type="project" value="UniProtKB-EC"/>
</dbReference>
<dbReference type="SUPFAM" id="SSF52540">
    <property type="entry name" value="P-loop containing nucleoside triphosphate hydrolases"/>
    <property type="match status" value="1"/>
</dbReference>
<dbReference type="GO" id="GO:0003677">
    <property type="term" value="F:DNA binding"/>
    <property type="evidence" value="ECO:0007669"/>
    <property type="project" value="UniProtKB-KW"/>
</dbReference>
<keyword evidence="5 11" id="KW-0067">ATP-binding</keyword>
<dbReference type="PROSITE" id="PS51217">
    <property type="entry name" value="UVRD_HELICASE_CTER"/>
    <property type="match status" value="1"/>
</dbReference>
<dbReference type="GO" id="GO:0016787">
    <property type="term" value="F:hydrolase activity"/>
    <property type="evidence" value="ECO:0007669"/>
    <property type="project" value="UniProtKB-UniRule"/>
</dbReference>
<evidence type="ECO:0000256" key="7">
    <source>
        <dbReference type="ARBA" id="ARBA00023235"/>
    </source>
</evidence>
<evidence type="ECO:0000256" key="5">
    <source>
        <dbReference type="ARBA" id="ARBA00022840"/>
    </source>
</evidence>
<dbReference type="PANTHER" id="PTHR11070">
    <property type="entry name" value="UVRD / RECB / PCRA DNA HELICASE FAMILY MEMBER"/>
    <property type="match status" value="1"/>
</dbReference>
<dbReference type="AlphaFoldDB" id="A0A9P4Q9B9"/>
<organism evidence="15 16">
    <name type="scientific">Polychaeton citri CBS 116435</name>
    <dbReference type="NCBI Taxonomy" id="1314669"/>
    <lineage>
        <taxon>Eukaryota</taxon>
        <taxon>Fungi</taxon>
        <taxon>Dikarya</taxon>
        <taxon>Ascomycota</taxon>
        <taxon>Pezizomycotina</taxon>
        <taxon>Dothideomycetes</taxon>
        <taxon>Dothideomycetidae</taxon>
        <taxon>Capnodiales</taxon>
        <taxon>Capnodiaceae</taxon>
        <taxon>Polychaeton</taxon>
    </lineage>
</organism>
<dbReference type="GO" id="GO:0005634">
    <property type="term" value="C:nucleus"/>
    <property type="evidence" value="ECO:0007669"/>
    <property type="project" value="TreeGrafter"/>
</dbReference>
<evidence type="ECO:0000256" key="8">
    <source>
        <dbReference type="ARBA" id="ARBA00034617"/>
    </source>
</evidence>
<dbReference type="PANTHER" id="PTHR11070:SF2">
    <property type="entry name" value="ATP-DEPENDENT DNA HELICASE SRS2"/>
    <property type="match status" value="1"/>
</dbReference>
<evidence type="ECO:0000256" key="12">
    <source>
        <dbReference type="SAM" id="MobiDB-lite"/>
    </source>
</evidence>
<comment type="caution">
    <text evidence="15">The sequence shown here is derived from an EMBL/GenBank/DDBJ whole genome shotgun (WGS) entry which is preliminary data.</text>
</comment>
<dbReference type="Pfam" id="PF13361">
    <property type="entry name" value="UvrD_C"/>
    <property type="match status" value="1"/>
</dbReference>
<feature type="compositionally biased region" description="Polar residues" evidence="12">
    <location>
        <begin position="795"/>
        <end position="806"/>
    </location>
</feature>
<dbReference type="InterPro" id="IPR014016">
    <property type="entry name" value="UvrD-like_ATP-bd"/>
</dbReference>
<evidence type="ECO:0000256" key="9">
    <source>
        <dbReference type="ARBA" id="ARBA00034808"/>
    </source>
</evidence>
<feature type="binding site" evidence="11">
    <location>
        <begin position="27"/>
        <end position="34"/>
    </location>
    <ligand>
        <name>ATP</name>
        <dbReference type="ChEBI" id="CHEBI:30616"/>
    </ligand>
</feature>
<gene>
    <name evidence="15" type="ORF">K431DRAFT_223276</name>
</gene>
<dbReference type="EC" id="5.6.2.4" evidence="9"/>
<reference evidence="15" key="1">
    <citation type="journal article" date="2020" name="Stud. Mycol.">
        <title>101 Dothideomycetes genomes: a test case for predicting lifestyles and emergence of pathogens.</title>
        <authorList>
            <person name="Haridas S."/>
            <person name="Albert R."/>
            <person name="Binder M."/>
            <person name="Bloem J."/>
            <person name="Labutti K."/>
            <person name="Salamov A."/>
            <person name="Andreopoulos B."/>
            <person name="Baker S."/>
            <person name="Barry K."/>
            <person name="Bills G."/>
            <person name="Bluhm B."/>
            <person name="Cannon C."/>
            <person name="Castanera R."/>
            <person name="Culley D."/>
            <person name="Daum C."/>
            <person name="Ezra D."/>
            <person name="Gonzalez J."/>
            <person name="Henrissat B."/>
            <person name="Kuo A."/>
            <person name="Liang C."/>
            <person name="Lipzen A."/>
            <person name="Lutzoni F."/>
            <person name="Magnuson J."/>
            <person name="Mondo S."/>
            <person name="Nolan M."/>
            <person name="Ohm R."/>
            <person name="Pangilinan J."/>
            <person name="Park H.-J."/>
            <person name="Ramirez L."/>
            <person name="Alfaro M."/>
            <person name="Sun H."/>
            <person name="Tritt A."/>
            <person name="Yoshinaga Y."/>
            <person name="Zwiers L.-H."/>
            <person name="Turgeon B."/>
            <person name="Goodwin S."/>
            <person name="Spatafora J."/>
            <person name="Crous P."/>
            <person name="Grigoriev I."/>
        </authorList>
    </citation>
    <scope>NUCLEOTIDE SEQUENCE</scope>
    <source>
        <strain evidence="15">CBS 116435</strain>
    </source>
</reference>
<comment type="catalytic activity">
    <reaction evidence="10">
        <text>ATP + H2O = ADP + phosphate + H(+)</text>
        <dbReference type="Rhea" id="RHEA:13065"/>
        <dbReference type="ChEBI" id="CHEBI:15377"/>
        <dbReference type="ChEBI" id="CHEBI:15378"/>
        <dbReference type="ChEBI" id="CHEBI:30616"/>
        <dbReference type="ChEBI" id="CHEBI:43474"/>
        <dbReference type="ChEBI" id="CHEBI:456216"/>
        <dbReference type="EC" id="5.6.2.4"/>
    </reaction>
</comment>
<comment type="catalytic activity">
    <reaction evidence="8">
        <text>Couples ATP hydrolysis with the unwinding of duplex DNA by translocating in the 3'-5' direction.</text>
        <dbReference type="EC" id="5.6.2.4"/>
    </reaction>
</comment>
<feature type="domain" description="UvrD-like helicase C-terminal" evidence="14">
    <location>
        <begin position="280"/>
        <end position="592"/>
    </location>
</feature>
<evidence type="ECO:0000256" key="4">
    <source>
        <dbReference type="ARBA" id="ARBA00022806"/>
    </source>
</evidence>
<evidence type="ECO:0000313" key="16">
    <source>
        <dbReference type="Proteomes" id="UP000799441"/>
    </source>
</evidence>
<evidence type="ECO:0000313" key="15">
    <source>
        <dbReference type="EMBL" id="KAF2721840.1"/>
    </source>
</evidence>
<dbReference type="InterPro" id="IPR027417">
    <property type="entry name" value="P-loop_NTPase"/>
</dbReference>
<feature type="domain" description="UvrD-like helicase ATP-binding" evidence="13">
    <location>
        <begin position="6"/>
        <end position="279"/>
    </location>
</feature>
<name>A0A9P4Q9B9_9PEZI</name>
<evidence type="ECO:0000259" key="14">
    <source>
        <dbReference type="PROSITE" id="PS51217"/>
    </source>
</evidence>
<evidence type="ECO:0000256" key="11">
    <source>
        <dbReference type="PROSITE-ProRule" id="PRU00560"/>
    </source>
</evidence>
<dbReference type="PROSITE" id="PS51198">
    <property type="entry name" value="UVRD_HELICASE_ATP_BIND"/>
    <property type="match status" value="1"/>
</dbReference>
<evidence type="ECO:0000256" key="10">
    <source>
        <dbReference type="ARBA" id="ARBA00048988"/>
    </source>
</evidence>
<dbReference type="GO" id="GO:0005524">
    <property type="term" value="F:ATP binding"/>
    <property type="evidence" value="ECO:0007669"/>
    <property type="project" value="UniProtKB-UniRule"/>
</dbReference>
<feature type="region of interest" description="Disordered" evidence="12">
    <location>
        <begin position="755"/>
        <end position="817"/>
    </location>
</feature>
<dbReference type="InterPro" id="IPR000212">
    <property type="entry name" value="DNA_helicase_UvrD/REP"/>
</dbReference>
<evidence type="ECO:0000259" key="13">
    <source>
        <dbReference type="PROSITE" id="PS51198"/>
    </source>
</evidence>
<dbReference type="InterPro" id="IPR013986">
    <property type="entry name" value="DExx_box_DNA_helicase_dom_sf"/>
</dbReference>
<keyword evidence="2 11" id="KW-0547">Nucleotide-binding</keyword>
<dbReference type="EMBL" id="MU003787">
    <property type="protein sequence ID" value="KAF2721840.1"/>
    <property type="molecule type" value="Genomic_DNA"/>
</dbReference>
<keyword evidence="4 11" id="KW-0347">Helicase</keyword>
<dbReference type="Gene3D" id="1.10.10.160">
    <property type="match status" value="1"/>
</dbReference>
<evidence type="ECO:0000256" key="1">
    <source>
        <dbReference type="ARBA" id="ARBA00009922"/>
    </source>
</evidence>
<dbReference type="Gene3D" id="3.40.50.300">
    <property type="entry name" value="P-loop containing nucleotide triphosphate hydrolases"/>
    <property type="match status" value="2"/>
</dbReference>
<keyword evidence="16" id="KW-1185">Reference proteome</keyword>
<dbReference type="GO" id="GO:0000725">
    <property type="term" value="P:recombinational repair"/>
    <property type="evidence" value="ECO:0007669"/>
    <property type="project" value="TreeGrafter"/>
</dbReference>
<evidence type="ECO:0000256" key="3">
    <source>
        <dbReference type="ARBA" id="ARBA00022801"/>
    </source>
</evidence>
<dbReference type="InterPro" id="IPR014017">
    <property type="entry name" value="DNA_helicase_UvrD-like_C"/>
</dbReference>
<keyword evidence="7" id="KW-0413">Isomerase</keyword>
<proteinExistence type="inferred from homology"/>
<accession>A0A9P4Q9B9</accession>
<keyword evidence="6" id="KW-0238">DNA-binding</keyword>
<protein>
    <recommendedName>
        <fullName evidence="9">DNA 3'-5' helicase</fullName>
        <ecNumber evidence="9">5.6.2.4</ecNumber>
    </recommendedName>
</protein>
<comment type="similarity">
    <text evidence="1">Belongs to the helicase family. UvrD subfamily.</text>
</comment>
<keyword evidence="3 11" id="KW-0378">Hydrolase</keyword>